<accession>A0A1W9Z9R5</accession>
<keyword evidence="1" id="KW-0472">Membrane</keyword>
<proteinExistence type="predicted"/>
<evidence type="ECO:0000256" key="1">
    <source>
        <dbReference type="SAM" id="Phobius"/>
    </source>
</evidence>
<organism evidence="2 3">
    <name type="scientific">Mycobacterium arosiense ATCC BAA-1401 = DSM 45069</name>
    <dbReference type="NCBI Taxonomy" id="1265311"/>
    <lineage>
        <taxon>Bacteria</taxon>
        <taxon>Bacillati</taxon>
        <taxon>Actinomycetota</taxon>
        <taxon>Actinomycetes</taxon>
        <taxon>Mycobacteriales</taxon>
        <taxon>Mycobacteriaceae</taxon>
        <taxon>Mycobacterium</taxon>
        <taxon>Mycobacterium avium complex (MAC)</taxon>
    </lineage>
</organism>
<keyword evidence="3" id="KW-1185">Reference proteome</keyword>
<evidence type="ECO:0000313" key="2">
    <source>
        <dbReference type="EMBL" id="ORA09985.1"/>
    </source>
</evidence>
<dbReference type="AlphaFoldDB" id="A0A1W9Z9R5"/>
<protein>
    <recommendedName>
        <fullName evidence="4">DUF2269 domain-containing protein</fullName>
    </recommendedName>
</protein>
<sequence>MGIAALVLWILTAGGGFYMLANWVSGGGHRRASATRFPPALIFGHFLLAAAGLVLWIIYLAVHKPSVGWVALILLALAAVGGLTMFARWAPSYRSRQGAVAPSGRQSVAARDENPPERNFPVAIVGAHGVLAVTTLVLVVLTMAGIGAR</sequence>
<reference evidence="2 3" key="1">
    <citation type="submission" date="2016-12" db="EMBL/GenBank/DDBJ databases">
        <title>The new phylogeny of genus Mycobacterium.</title>
        <authorList>
            <person name="Tortoli E."/>
            <person name="Trovato A."/>
            <person name="Cirillo D.M."/>
        </authorList>
    </citation>
    <scope>NUCLEOTIDE SEQUENCE [LARGE SCALE GENOMIC DNA]</scope>
    <source>
        <strain evidence="2 3">DSM 45069</strain>
    </source>
</reference>
<feature type="transmembrane region" description="Helical" evidence="1">
    <location>
        <begin position="6"/>
        <end position="25"/>
    </location>
</feature>
<dbReference type="Proteomes" id="UP000192707">
    <property type="component" value="Unassembled WGS sequence"/>
</dbReference>
<feature type="transmembrane region" description="Helical" evidence="1">
    <location>
        <begin position="37"/>
        <end position="61"/>
    </location>
</feature>
<feature type="transmembrane region" description="Helical" evidence="1">
    <location>
        <begin position="67"/>
        <end position="87"/>
    </location>
</feature>
<name>A0A1W9Z9R5_MYCAI</name>
<keyword evidence="1" id="KW-0812">Transmembrane</keyword>
<dbReference type="OrthoDB" id="4559777at2"/>
<keyword evidence="1" id="KW-1133">Transmembrane helix</keyword>
<comment type="caution">
    <text evidence="2">The sequence shown here is derived from an EMBL/GenBank/DDBJ whole genome shotgun (WGS) entry which is preliminary data.</text>
</comment>
<gene>
    <name evidence="2" type="ORF">BST14_21040</name>
</gene>
<evidence type="ECO:0008006" key="4">
    <source>
        <dbReference type="Google" id="ProtNLM"/>
    </source>
</evidence>
<dbReference type="RefSeq" id="WP_083066282.1">
    <property type="nucleotide sequence ID" value="NZ_MVHG01000069.1"/>
</dbReference>
<evidence type="ECO:0000313" key="3">
    <source>
        <dbReference type="Proteomes" id="UP000192707"/>
    </source>
</evidence>
<feature type="transmembrane region" description="Helical" evidence="1">
    <location>
        <begin position="120"/>
        <end position="146"/>
    </location>
</feature>
<dbReference type="EMBL" id="MVHG01000069">
    <property type="protein sequence ID" value="ORA09985.1"/>
    <property type="molecule type" value="Genomic_DNA"/>
</dbReference>